<keyword evidence="1" id="KW-0813">Transport</keyword>
<evidence type="ECO:0000313" key="9">
    <source>
        <dbReference type="Proteomes" id="UP000294829"/>
    </source>
</evidence>
<gene>
    <name evidence="8" type="ORF">E2I14_11460</name>
</gene>
<dbReference type="PANTHER" id="PTHR42794">
    <property type="entry name" value="HEMIN IMPORT ATP-BINDING PROTEIN HMUV"/>
    <property type="match status" value="1"/>
</dbReference>
<keyword evidence="9" id="KW-1185">Reference proteome</keyword>
<evidence type="ECO:0000256" key="6">
    <source>
        <dbReference type="ARBA" id="ARBA00037066"/>
    </source>
</evidence>
<dbReference type="GO" id="GO:0005524">
    <property type="term" value="F:ATP binding"/>
    <property type="evidence" value="ECO:0007669"/>
    <property type="project" value="UniProtKB-KW"/>
</dbReference>
<evidence type="ECO:0000313" key="8">
    <source>
        <dbReference type="EMBL" id="TDK65562.1"/>
    </source>
</evidence>
<dbReference type="Gene3D" id="3.40.50.300">
    <property type="entry name" value="P-loop containing nucleotide triphosphate hydrolases"/>
    <property type="match status" value="1"/>
</dbReference>
<evidence type="ECO:0000256" key="1">
    <source>
        <dbReference type="ARBA" id="ARBA00022448"/>
    </source>
</evidence>
<dbReference type="CDD" id="cd03214">
    <property type="entry name" value="ABC_Iron-Siderophores_B12_Hemin"/>
    <property type="match status" value="1"/>
</dbReference>
<comment type="caution">
    <text evidence="8">The sequence shown here is derived from an EMBL/GenBank/DDBJ whole genome shotgun (WGS) entry which is preliminary data.</text>
</comment>
<keyword evidence="3" id="KW-0547">Nucleotide-binding</keyword>
<name>A0A4R5W0V2_9BURK</name>
<dbReference type="AlphaFoldDB" id="A0A4R5W0V2"/>
<comment type="function">
    <text evidence="6">Part of the ABC transporter complex HmuTUV involved in hemin import. Responsible for energy coupling to the transport system.</text>
</comment>
<feature type="domain" description="ABC transporter" evidence="7">
    <location>
        <begin position="3"/>
        <end position="241"/>
    </location>
</feature>
<evidence type="ECO:0000256" key="3">
    <source>
        <dbReference type="ARBA" id="ARBA00022741"/>
    </source>
</evidence>
<dbReference type="InterPro" id="IPR003593">
    <property type="entry name" value="AAA+_ATPase"/>
</dbReference>
<organism evidence="8 9">
    <name type="scientific">Sapientia aquatica</name>
    <dbReference type="NCBI Taxonomy" id="1549640"/>
    <lineage>
        <taxon>Bacteria</taxon>
        <taxon>Pseudomonadati</taxon>
        <taxon>Pseudomonadota</taxon>
        <taxon>Betaproteobacteria</taxon>
        <taxon>Burkholderiales</taxon>
        <taxon>Oxalobacteraceae</taxon>
        <taxon>Sapientia</taxon>
    </lineage>
</organism>
<reference evidence="8 9" key="1">
    <citation type="submission" date="2019-03" db="EMBL/GenBank/DDBJ databases">
        <title>Sapientia aquatica gen. nov., sp. nov., isolated from a crater lake.</title>
        <authorList>
            <person name="Felfoldi T."/>
            <person name="Szabo A."/>
            <person name="Toth E."/>
            <person name="Schumann P."/>
            <person name="Keki Z."/>
            <person name="Marialigeti K."/>
            <person name="Mathe I."/>
        </authorList>
    </citation>
    <scope>NUCLEOTIDE SEQUENCE [LARGE SCALE GENOMIC DNA]</scope>
    <source>
        <strain evidence="8 9">SA-152</strain>
    </source>
</reference>
<dbReference type="PROSITE" id="PS00211">
    <property type="entry name" value="ABC_TRANSPORTER_1"/>
    <property type="match status" value="1"/>
</dbReference>
<protein>
    <submittedName>
        <fullName evidence="8">ABC transporter ATP-binding protein</fullName>
    </submittedName>
</protein>
<evidence type="ECO:0000259" key="7">
    <source>
        <dbReference type="PROSITE" id="PS50893"/>
    </source>
</evidence>
<evidence type="ECO:0000256" key="4">
    <source>
        <dbReference type="ARBA" id="ARBA00022840"/>
    </source>
</evidence>
<dbReference type="EMBL" id="SMYL01000005">
    <property type="protein sequence ID" value="TDK65562.1"/>
    <property type="molecule type" value="Genomic_DNA"/>
</dbReference>
<dbReference type="Pfam" id="PF00005">
    <property type="entry name" value="ABC_tran"/>
    <property type="match status" value="1"/>
</dbReference>
<dbReference type="PANTHER" id="PTHR42794:SF1">
    <property type="entry name" value="HEMIN IMPORT ATP-BINDING PROTEIN HMUV"/>
    <property type="match status" value="1"/>
</dbReference>
<dbReference type="GO" id="GO:0016887">
    <property type="term" value="F:ATP hydrolysis activity"/>
    <property type="evidence" value="ECO:0007669"/>
    <property type="project" value="InterPro"/>
</dbReference>
<dbReference type="SUPFAM" id="SSF52540">
    <property type="entry name" value="P-loop containing nucleoside triphosphate hydrolases"/>
    <property type="match status" value="1"/>
</dbReference>
<keyword evidence="4 8" id="KW-0067">ATP-binding</keyword>
<dbReference type="InterPro" id="IPR027417">
    <property type="entry name" value="P-loop_NTPase"/>
</dbReference>
<dbReference type="OrthoDB" id="5296765at2"/>
<keyword evidence="2" id="KW-0472">Membrane</keyword>
<keyword evidence="2" id="KW-1003">Cell membrane</keyword>
<evidence type="ECO:0000256" key="5">
    <source>
        <dbReference type="ARBA" id="ARBA00022967"/>
    </source>
</evidence>
<dbReference type="InterPro" id="IPR017871">
    <property type="entry name" value="ABC_transporter-like_CS"/>
</dbReference>
<keyword evidence="5" id="KW-1278">Translocase</keyword>
<dbReference type="RefSeq" id="WP_133328587.1">
    <property type="nucleotide sequence ID" value="NZ_SMYL01000005.1"/>
</dbReference>
<evidence type="ECO:0000256" key="2">
    <source>
        <dbReference type="ARBA" id="ARBA00022475"/>
    </source>
</evidence>
<dbReference type="SMART" id="SM00382">
    <property type="entry name" value="AAA"/>
    <property type="match status" value="1"/>
</dbReference>
<sequence>MQLQVTNLSLAIGSKPLIRHLDWRVNPGECWCIIGRNGAGKTTLLRSLAGLNELPRDAGDIAINCQRLRNWSLLELAKVRSYLAQGRNDVFAYPAIETVMAARHPYNDGNYWESSEDVAMAQAALAELDVADLAHRDVRSLSGGERQRVAIAALLAQDAELMLLDEPTNSLDLAHQVSVMQLFSERCTKQKKSVLVVSHDLNLAYGMATHALLMMDDGQWITGQVAEVMNAANLSRCLGYPIEQIQHGDRTLFLPLQSIS</sequence>
<dbReference type="PROSITE" id="PS50893">
    <property type="entry name" value="ABC_TRANSPORTER_2"/>
    <property type="match status" value="1"/>
</dbReference>
<dbReference type="Proteomes" id="UP000294829">
    <property type="component" value="Unassembled WGS sequence"/>
</dbReference>
<proteinExistence type="predicted"/>
<accession>A0A4R5W0V2</accession>
<dbReference type="InterPro" id="IPR003439">
    <property type="entry name" value="ABC_transporter-like_ATP-bd"/>
</dbReference>